<dbReference type="Proteomes" id="UP000593915">
    <property type="component" value="Chromosome"/>
</dbReference>
<proteinExistence type="predicted"/>
<protein>
    <submittedName>
        <fullName evidence="4">Tetratricopeptide repeat protein</fullName>
    </submittedName>
</protein>
<dbReference type="InterPro" id="IPR013105">
    <property type="entry name" value="TPR_2"/>
</dbReference>
<keyword evidence="1" id="KW-0677">Repeat</keyword>
<name>A0A7S7AWV6_9SPIR</name>
<gene>
    <name evidence="4" type="ORF">IFE08_02825</name>
</gene>
<keyword evidence="2 3" id="KW-0802">TPR repeat</keyword>
<reference evidence="4 5" key="1">
    <citation type="submission" date="2020-09" db="EMBL/GenBank/DDBJ databases">
        <title>Characterization of Treponema spp. from bovine digital dermatitis in Korea.</title>
        <authorList>
            <person name="Espiritu H.M."/>
            <person name="Cho Y.I."/>
            <person name="Mamuad L."/>
        </authorList>
    </citation>
    <scope>NUCLEOTIDE SEQUENCE [LARGE SCALE GENOMIC DNA]</scope>
    <source>
        <strain evidence="4 5">KS1</strain>
    </source>
</reference>
<evidence type="ECO:0000313" key="4">
    <source>
        <dbReference type="EMBL" id="QOW61342.1"/>
    </source>
</evidence>
<dbReference type="SMART" id="SM00028">
    <property type="entry name" value="TPR"/>
    <property type="match status" value="2"/>
</dbReference>
<evidence type="ECO:0000256" key="2">
    <source>
        <dbReference type="ARBA" id="ARBA00022803"/>
    </source>
</evidence>
<dbReference type="RefSeq" id="WP_194076825.1">
    <property type="nucleotide sequence ID" value="NZ_CP061839.1"/>
</dbReference>
<dbReference type="EMBL" id="CP061839">
    <property type="protein sequence ID" value="QOW61342.1"/>
    <property type="molecule type" value="Genomic_DNA"/>
</dbReference>
<feature type="repeat" description="TPR" evidence="3">
    <location>
        <begin position="89"/>
        <end position="122"/>
    </location>
</feature>
<dbReference type="SUPFAM" id="SSF48452">
    <property type="entry name" value="TPR-like"/>
    <property type="match status" value="1"/>
</dbReference>
<evidence type="ECO:0000313" key="5">
    <source>
        <dbReference type="Proteomes" id="UP000593915"/>
    </source>
</evidence>
<dbReference type="InterPro" id="IPR019734">
    <property type="entry name" value="TPR_rpt"/>
</dbReference>
<organism evidence="4 5">
    <name type="scientific">Treponema pedis</name>
    <dbReference type="NCBI Taxonomy" id="409322"/>
    <lineage>
        <taxon>Bacteria</taxon>
        <taxon>Pseudomonadati</taxon>
        <taxon>Spirochaetota</taxon>
        <taxon>Spirochaetia</taxon>
        <taxon>Spirochaetales</taxon>
        <taxon>Treponemataceae</taxon>
        <taxon>Treponema</taxon>
    </lineage>
</organism>
<dbReference type="Gene3D" id="1.25.40.10">
    <property type="entry name" value="Tetratricopeptide repeat domain"/>
    <property type="match status" value="1"/>
</dbReference>
<dbReference type="AlphaFoldDB" id="A0A7S7AWV6"/>
<accession>A0A7S7AWV6</accession>
<evidence type="ECO:0000256" key="3">
    <source>
        <dbReference type="PROSITE-ProRule" id="PRU00339"/>
    </source>
</evidence>
<evidence type="ECO:0000256" key="1">
    <source>
        <dbReference type="ARBA" id="ARBA00022737"/>
    </source>
</evidence>
<sequence>MEELNDELYERIEELSEEGNEFADEEQYAQAKAKFEEALSIVPAPKTDWEAALWLYASIGDMNFMLGNYKECSDNMFDALNCPDAQANPFVHLRLGQALYELGNTERAKEHLLRAYMLDGEDIFEGQDEKYFDLIKSMV</sequence>
<dbReference type="PROSITE" id="PS50005">
    <property type="entry name" value="TPR"/>
    <property type="match status" value="1"/>
</dbReference>
<dbReference type="Pfam" id="PF07719">
    <property type="entry name" value="TPR_2"/>
    <property type="match status" value="1"/>
</dbReference>
<dbReference type="InterPro" id="IPR011990">
    <property type="entry name" value="TPR-like_helical_dom_sf"/>
</dbReference>